<keyword evidence="2 6" id="KW-0812">Transmembrane</keyword>
<evidence type="ECO:0000256" key="4">
    <source>
        <dbReference type="ARBA" id="ARBA00023136"/>
    </source>
</evidence>
<evidence type="ECO:0000313" key="8">
    <source>
        <dbReference type="EMBL" id="PAV83441.1"/>
    </source>
</evidence>
<feature type="compositionally biased region" description="Polar residues" evidence="5">
    <location>
        <begin position="123"/>
        <end position="141"/>
    </location>
</feature>
<feature type="transmembrane region" description="Helical" evidence="6">
    <location>
        <begin position="152"/>
        <end position="168"/>
    </location>
</feature>
<evidence type="ECO:0000313" key="9">
    <source>
        <dbReference type="Proteomes" id="UP000218231"/>
    </source>
</evidence>
<dbReference type="GO" id="GO:0005737">
    <property type="term" value="C:cytoplasm"/>
    <property type="evidence" value="ECO:0007669"/>
    <property type="project" value="TreeGrafter"/>
</dbReference>
<name>A0A2A2LAY5_9BILA</name>
<evidence type="ECO:0000259" key="7">
    <source>
        <dbReference type="Pfam" id="PF00635"/>
    </source>
</evidence>
<proteinExistence type="predicted"/>
<evidence type="ECO:0000256" key="6">
    <source>
        <dbReference type="SAM" id="Phobius"/>
    </source>
</evidence>
<dbReference type="InterPro" id="IPR008962">
    <property type="entry name" value="PapD-like_sf"/>
</dbReference>
<feature type="transmembrane region" description="Helical" evidence="6">
    <location>
        <begin position="188"/>
        <end position="206"/>
    </location>
</feature>
<dbReference type="GO" id="GO:0016020">
    <property type="term" value="C:membrane"/>
    <property type="evidence" value="ECO:0007669"/>
    <property type="project" value="UniProtKB-SubCell"/>
</dbReference>
<dbReference type="Gene3D" id="2.60.40.10">
    <property type="entry name" value="Immunoglobulins"/>
    <property type="match status" value="1"/>
</dbReference>
<feature type="region of interest" description="Disordered" evidence="5">
    <location>
        <begin position="123"/>
        <end position="142"/>
    </location>
</feature>
<protein>
    <recommendedName>
        <fullName evidence="7">MSP domain-containing protein</fullName>
    </recommendedName>
</protein>
<sequence>MQFENDGQVPVFLSTGEIEFHADEARPRSVFTLYNPFGYDLSYKVLCTAPQNYIVSDCNGFLKSKCCKDIVVRVRNRLPVGTIDRLKVEIRKFGETELHGHRIIDIRIVDVIRDRTGQQFQGMGDSTSSLSGVGMQQSTSSQHHHRDEHSQWAFVLAAFLCALALLAPTHGDAFASQSIIPHVLHLSVPQKLVAAYILGIVTILILRP</sequence>
<comment type="subcellular location">
    <subcellularLocation>
        <location evidence="1">Membrane</location>
        <topology evidence="1">Multi-pass membrane protein</topology>
    </subcellularLocation>
</comment>
<dbReference type="PANTHER" id="PTHR34441">
    <property type="entry name" value="MOTILE SPERM DOMAIN-CONTAINING PROTEIN 1"/>
    <property type="match status" value="1"/>
</dbReference>
<dbReference type="OrthoDB" id="10022288at2759"/>
<dbReference type="PANTHER" id="PTHR34441:SF1">
    <property type="entry name" value="MOTILE SPERM DOMAIN-CONTAINING 1"/>
    <property type="match status" value="1"/>
</dbReference>
<dbReference type="InterPro" id="IPR039283">
    <property type="entry name" value="MOSPD1/3"/>
</dbReference>
<evidence type="ECO:0000256" key="5">
    <source>
        <dbReference type="SAM" id="MobiDB-lite"/>
    </source>
</evidence>
<reference evidence="8 9" key="1">
    <citation type="journal article" date="2017" name="Curr. Biol.">
        <title>Genome architecture and evolution of a unichromosomal asexual nematode.</title>
        <authorList>
            <person name="Fradin H."/>
            <person name="Zegar C."/>
            <person name="Gutwein M."/>
            <person name="Lucas J."/>
            <person name="Kovtun M."/>
            <person name="Corcoran D."/>
            <person name="Baugh L.R."/>
            <person name="Kiontke K."/>
            <person name="Gunsalus K."/>
            <person name="Fitch D.H."/>
            <person name="Piano F."/>
        </authorList>
    </citation>
    <scope>NUCLEOTIDE SEQUENCE [LARGE SCALE GENOMIC DNA]</scope>
    <source>
        <strain evidence="8">PF1309</strain>
    </source>
</reference>
<keyword evidence="3 6" id="KW-1133">Transmembrane helix</keyword>
<dbReference type="SUPFAM" id="SSF49354">
    <property type="entry name" value="PapD-like"/>
    <property type="match status" value="1"/>
</dbReference>
<dbReference type="Pfam" id="PF00635">
    <property type="entry name" value="Motile_Sperm"/>
    <property type="match status" value="1"/>
</dbReference>
<keyword evidence="4 6" id="KW-0472">Membrane</keyword>
<evidence type="ECO:0000256" key="1">
    <source>
        <dbReference type="ARBA" id="ARBA00004141"/>
    </source>
</evidence>
<comment type="caution">
    <text evidence="8">The sequence shown here is derived from an EMBL/GenBank/DDBJ whole genome shotgun (WGS) entry which is preliminary data.</text>
</comment>
<keyword evidence="9" id="KW-1185">Reference proteome</keyword>
<feature type="domain" description="MSP" evidence="7">
    <location>
        <begin position="27"/>
        <end position="92"/>
    </location>
</feature>
<dbReference type="InterPro" id="IPR000535">
    <property type="entry name" value="MSP_dom"/>
</dbReference>
<accession>A0A2A2LAY5</accession>
<evidence type="ECO:0000256" key="2">
    <source>
        <dbReference type="ARBA" id="ARBA00022692"/>
    </source>
</evidence>
<dbReference type="AlphaFoldDB" id="A0A2A2LAY5"/>
<gene>
    <name evidence="8" type="ORF">WR25_08679</name>
</gene>
<evidence type="ECO:0000256" key="3">
    <source>
        <dbReference type="ARBA" id="ARBA00022989"/>
    </source>
</evidence>
<dbReference type="Proteomes" id="UP000218231">
    <property type="component" value="Unassembled WGS sequence"/>
</dbReference>
<dbReference type="EMBL" id="LIAE01006963">
    <property type="protein sequence ID" value="PAV83441.1"/>
    <property type="molecule type" value="Genomic_DNA"/>
</dbReference>
<dbReference type="InterPro" id="IPR013783">
    <property type="entry name" value="Ig-like_fold"/>
</dbReference>
<dbReference type="STRING" id="2018661.A0A2A2LAY5"/>
<organism evidence="8 9">
    <name type="scientific">Diploscapter pachys</name>
    <dbReference type="NCBI Taxonomy" id="2018661"/>
    <lineage>
        <taxon>Eukaryota</taxon>
        <taxon>Metazoa</taxon>
        <taxon>Ecdysozoa</taxon>
        <taxon>Nematoda</taxon>
        <taxon>Chromadorea</taxon>
        <taxon>Rhabditida</taxon>
        <taxon>Rhabditina</taxon>
        <taxon>Rhabditomorpha</taxon>
        <taxon>Rhabditoidea</taxon>
        <taxon>Rhabditidae</taxon>
        <taxon>Diploscapter</taxon>
    </lineage>
</organism>